<sequence length="470" mass="52277">MTPTSTSKNNGFAYGQFNGNMNMNGHMMNGLGHRRYNSYSCGSTTSGYGGSNVFNNGSGYNYDNSPVTYGTDEKTMNTLSLINKSRVRWGLTEAQQRGSSSSRGMIGEFPFSGAAGSGFSEPPVMNKDGLDLLLKRVQENNKRIDALISVSKEFVEKEEYLKLKMEYGALKKKHETLRSEYKVEIQSAQKVADGYVQLIHDHNIVLSQVDKSQQKIDDLLDEIQRLTSKNEDLKQDIKGKENDYRMLKATLKDAKDEINLVKRNSIGLGMESANFNSTQYNVMKEDYRQKSKDYDELLKINQQLEEQLRQLQNSNGNGTVTPNIPMPKPMSMSKSGSSSGVLGRSKSRRTSSSLRIDTSTKTRSGSSLVTPEDTRRFKHRPSIVNSPLDSKGISPRTVSAGNGSGNENVFKYLPTTARSQYASNVWGPESETSGDETDGTGVIDQMTDLLKQYPDKYESVSISHPKIRKG</sequence>
<evidence type="ECO:0000313" key="3">
    <source>
        <dbReference type="Proteomes" id="UP001165063"/>
    </source>
</evidence>
<feature type="region of interest" description="Disordered" evidence="1">
    <location>
        <begin position="312"/>
        <end position="402"/>
    </location>
</feature>
<feature type="compositionally biased region" description="Polar residues" evidence="1">
    <location>
        <begin position="313"/>
        <end position="322"/>
    </location>
</feature>
<keyword evidence="3" id="KW-1185">Reference proteome</keyword>
<feature type="region of interest" description="Disordered" evidence="1">
    <location>
        <begin position="424"/>
        <end position="445"/>
    </location>
</feature>
<accession>A0A9W7DH42</accession>
<dbReference type="EMBL" id="BSXU01000319">
    <property type="protein sequence ID" value="GMG20241.1"/>
    <property type="molecule type" value="Genomic_DNA"/>
</dbReference>
<dbReference type="AlphaFoldDB" id="A0A9W7DH42"/>
<proteinExistence type="predicted"/>
<reference evidence="2" key="1">
    <citation type="submission" date="2023-04" db="EMBL/GenBank/DDBJ databases">
        <title>Ambrosiozyma monospora NBRC 1965.</title>
        <authorList>
            <person name="Ichikawa N."/>
            <person name="Sato H."/>
            <person name="Tonouchi N."/>
        </authorList>
    </citation>
    <scope>NUCLEOTIDE SEQUENCE</scope>
    <source>
        <strain evidence="2">NBRC 1965</strain>
    </source>
</reference>
<comment type="caution">
    <text evidence="2">The sequence shown here is derived from an EMBL/GenBank/DDBJ whole genome shotgun (WGS) entry which is preliminary data.</text>
</comment>
<protein>
    <submittedName>
        <fullName evidence="2">Unnamed protein product</fullName>
    </submittedName>
</protein>
<evidence type="ECO:0000313" key="2">
    <source>
        <dbReference type="EMBL" id="GMG20241.1"/>
    </source>
</evidence>
<gene>
    <name evidence="2" type="ORF">Amon01_000108100</name>
</gene>
<dbReference type="Proteomes" id="UP001165063">
    <property type="component" value="Unassembled WGS sequence"/>
</dbReference>
<name>A0A9W7DH42_AMBMO</name>
<feature type="compositionally biased region" description="Low complexity" evidence="1">
    <location>
        <begin position="329"/>
        <end position="355"/>
    </location>
</feature>
<organism evidence="2 3">
    <name type="scientific">Ambrosiozyma monospora</name>
    <name type="common">Yeast</name>
    <name type="synonym">Endomycopsis monosporus</name>
    <dbReference type="NCBI Taxonomy" id="43982"/>
    <lineage>
        <taxon>Eukaryota</taxon>
        <taxon>Fungi</taxon>
        <taxon>Dikarya</taxon>
        <taxon>Ascomycota</taxon>
        <taxon>Saccharomycotina</taxon>
        <taxon>Pichiomycetes</taxon>
        <taxon>Pichiales</taxon>
        <taxon>Pichiaceae</taxon>
        <taxon>Ambrosiozyma</taxon>
    </lineage>
</organism>
<feature type="compositionally biased region" description="Polar residues" evidence="1">
    <location>
        <begin position="356"/>
        <end position="369"/>
    </location>
</feature>
<evidence type="ECO:0000256" key="1">
    <source>
        <dbReference type="SAM" id="MobiDB-lite"/>
    </source>
</evidence>